<protein>
    <submittedName>
        <fullName evidence="1">Uncharacterized protein</fullName>
    </submittedName>
</protein>
<dbReference type="Proteomes" id="UP000886469">
    <property type="component" value="Unassembled WGS sequence"/>
</dbReference>
<keyword evidence="2" id="KW-1185">Reference proteome</keyword>
<accession>A0ABX1TB52</accession>
<reference evidence="1" key="1">
    <citation type="submission" date="2019-03" db="EMBL/GenBank/DDBJ databases">
        <title>Metabolic reconstructions from genomes of highly enriched 'Candidatus Accumulibacter' and 'Candidatus Competibacter' bioreactor populations.</title>
        <authorList>
            <person name="Annavajhala M.K."/>
            <person name="Welles L."/>
            <person name="Abbas B."/>
            <person name="Sorokin D."/>
            <person name="Park H."/>
            <person name="Van Loosdrecht M."/>
            <person name="Chandran K."/>
        </authorList>
    </citation>
    <scope>NUCLEOTIDE SEQUENCE</scope>
    <source>
        <strain evidence="1">SBR_L</strain>
    </source>
</reference>
<organism evidence="1 2">
    <name type="scientific">Candidatus Accumulibacter contiguus</name>
    <dbReference type="NCBI Taxonomy" id="2954381"/>
    <lineage>
        <taxon>Bacteria</taxon>
        <taxon>Pseudomonadati</taxon>
        <taxon>Pseudomonadota</taxon>
        <taxon>Betaproteobacteria</taxon>
        <taxon>Candidatus Accumulibacter</taxon>
    </lineage>
</organism>
<name>A0ABX1TB52_9PROT</name>
<dbReference type="EMBL" id="SPMX01000039">
    <property type="protein sequence ID" value="NMQ06313.1"/>
    <property type="molecule type" value="Genomic_DNA"/>
</dbReference>
<evidence type="ECO:0000313" key="2">
    <source>
        <dbReference type="Proteomes" id="UP000886469"/>
    </source>
</evidence>
<evidence type="ECO:0000313" key="1">
    <source>
        <dbReference type="EMBL" id="NMQ06313.1"/>
    </source>
</evidence>
<proteinExistence type="predicted"/>
<gene>
    <name evidence="1" type="ORF">E4Q08_14160</name>
</gene>
<sequence>MTSANLCRSFRRPGQTHVQVRKEHPVVGCLKAGIVYTATRSEPGGGWTILAMSRLVSVDRKPTLIEPKDVLNETHDIMVLNIDGTESPGRFDCYESGLIVLTMKDVRYWTKGGDAFSALCKIRVDMELDGRIPLVNGANRNAHVSGMAIQCAHGYRVYLNAPSEEHLVADTFATDHLTDPVFVAEQPGARLSETW</sequence>
<comment type="caution">
    <text evidence="1">The sequence shown here is derived from an EMBL/GenBank/DDBJ whole genome shotgun (WGS) entry which is preliminary data.</text>
</comment>